<dbReference type="Gene3D" id="2.120.10.30">
    <property type="entry name" value="TolB, C-terminal domain"/>
    <property type="match status" value="1"/>
</dbReference>
<evidence type="ECO:0000256" key="1">
    <source>
        <dbReference type="ARBA" id="ARBA00004613"/>
    </source>
</evidence>
<accession>A0A9N9RNZ9</accession>
<feature type="chain" id="PRO_5040382831" description="Yellow-related salivary protein" evidence="5">
    <location>
        <begin position="23"/>
        <end position="515"/>
    </location>
</feature>
<evidence type="ECO:0000256" key="4">
    <source>
        <dbReference type="ARBA" id="ARBA00022729"/>
    </source>
</evidence>
<proteinExistence type="inferred from homology"/>
<evidence type="ECO:0000256" key="5">
    <source>
        <dbReference type="SAM" id="SignalP"/>
    </source>
</evidence>
<keyword evidence="3" id="KW-0964">Secreted</keyword>
<name>A0A9N9RNZ9_9DIPT</name>
<gene>
    <name evidence="6" type="ORF">CHIRRI_LOCUS3354</name>
</gene>
<evidence type="ECO:0000256" key="3">
    <source>
        <dbReference type="ARBA" id="ARBA00022525"/>
    </source>
</evidence>
<reference evidence="6" key="2">
    <citation type="submission" date="2022-10" db="EMBL/GenBank/DDBJ databases">
        <authorList>
            <consortium name="ENA_rothamsted_submissions"/>
            <consortium name="culmorum"/>
            <person name="King R."/>
        </authorList>
    </citation>
    <scope>NUCLEOTIDE SEQUENCE</scope>
</reference>
<evidence type="ECO:0000256" key="2">
    <source>
        <dbReference type="ARBA" id="ARBA00009127"/>
    </source>
</evidence>
<organism evidence="6 7">
    <name type="scientific">Chironomus riparius</name>
    <dbReference type="NCBI Taxonomy" id="315576"/>
    <lineage>
        <taxon>Eukaryota</taxon>
        <taxon>Metazoa</taxon>
        <taxon>Ecdysozoa</taxon>
        <taxon>Arthropoda</taxon>
        <taxon>Hexapoda</taxon>
        <taxon>Insecta</taxon>
        <taxon>Pterygota</taxon>
        <taxon>Neoptera</taxon>
        <taxon>Endopterygota</taxon>
        <taxon>Diptera</taxon>
        <taxon>Nematocera</taxon>
        <taxon>Chironomoidea</taxon>
        <taxon>Chironomidae</taxon>
        <taxon>Chironominae</taxon>
        <taxon>Chironomus</taxon>
    </lineage>
</organism>
<protein>
    <recommendedName>
        <fullName evidence="8">Yellow-related salivary protein</fullName>
    </recommendedName>
</protein>
<sequence length="515" mass="57691">MMSEQVKYVIFLMLVTASCVKMQRDRAPPDITAQERQFRVVYEWRTLDFAFRNEQERSAAVFRGEYIPKNVIISDIKPYANRLYVTVPRMLPGSPATLGYLIAPDNNGKTDPEIEPYPSWAMNQVGNCSALQFVQGIAIDARGILWAVDSGRVNTLLPANNQLVCNPKLMLFDLKRNGSLVLRYDFPEEVVARGTNYLNKIVVDDANGDFAYITDNNGADPGIVVFSRRINRAWKVRESTSMRANRDALSFIVNGTSLNFSIHIDGIALGPYYNPSTGDVTTDAAGSYSVQQNYERNVFYSPLSSYHLYSIPATRLRDPDFARKATPRQVFEAVTDHGLKTSQSDGMTMDNNGYLYFGLLANHAICKWDSYRPFTYDNQQIVARDKVHIQWTDGMGFDENGYLYVVVNRLHNFVAGRLREDEVNFRILRSKTGTISYVHTGRPSLTEENILNIGGSGPIYDIHSNTLGSGFISSTTPISLGSIGGQYYNSSPSSSSKTTSLLLFGLLAVFIKYLI</sequence>
<evidence type="ECO:0000313" key="6">
    <source>
        <dbReference type="EMBL" id="CAG9800411.1"/>
    </source>
</evidence>
<dbReference type="EMBL" id="OU895877">
    <property type="protein sequence ID" value="CAG9800411.1"/>
    <property type="molecule type" value="Genomic_DNA"/>
</dbReference>
<dbReference type="Pfam" id="PF03022">
    <property type="entry name" value="MRJP"/>
    <property type="match status" value="1"/>
</dbReference>
<dbReference type="PANTHER" id="PTHR10009:SF18">
    <property type="entry name" value="PROTEIN YELLOW-LIKE PROTEIN"/>
    <property type="match status" value="1"/>
</dbReference>
<dbReference type="SUPFAM" id="SSF63829">
    <property type="entry name" value="Calcium-dependent phosphotriesterase"/>
    <property type="match status" value="1"/>
</dbReference>
<evidence type="ECO:0000313" key="7">
    <source>
        <dbReference type="Proteomes" id="UP001153620"/>
    </source>
</evidence>
<dbReference type="InterPro" id="IPR017996">
    <property type="entry name" value="MRJP/yellow-related"/>
</dbReference>
<dbReference type="PANTHER" id="PTHR10009">
    <property type="entry name" value="PROTEIN YELLOW-RELATED"/>
    <property type="match status" value="1"/>
</dbReference>
<comment type="subcellular location">
    <subcellularLocation>
        <location evidence="1">Secreted</location>
    </subcellularLocation>
</comment>
<dbReference type="GO" id="GO:0005576">
    <property type="term" value="C:extracellular region"/>
    <property type="evidence" value="ECO:0007669"/>
    <property type="project" value="UniProtKB-SubCell"/>
</dbReference>
<feature type="signal peptide" evidence="5">
    <location>
        <begin position="1"/>
        <end position="22"/>
    </location>
</feature>
<comment type="similarity">
    <text evidence="2">Belongs to the major royal jelly protein family.</text>
</comment>
<dbReference type="InterPro" id="IPR011042">
    <property type="entry name" value="6-blade_b-propeller_TolB-like"/>
</dbReference>
<dbReference type="Proteomes" id="UP001153620">
    <property type="component" value="Chromosome 1"/>
</dbReference>
<evidence type="ECO:0008006" key="8">
    <source>
        <dbReference type="Google" id="ProtNLM"/>
    </source>
</evidence>
<keyword evidence="4 5" id="KW-0732">Signal</keyword>
<dbReference type="FunFam" id="2.120.10.30:FF:000045">
    <property type="entry name" value="Blast:Protein yellow"/>
    <property type="match status" value="1"/>
</dbReference>
<dbReference type="AlphaFoldDB" id="A0A9N9RNZ9"/>
<dbReference type="OrthoDB" id="9977471at2759"/>
<dbReference type="PROSITE" id="PS51257">
    <property type="entry name" value="PROKAR_LIPOPROTEIN"/>
    <property type="match status" value="1"/>
</dbReference>
<reference evidence="6" key="1">
    <citation type="submission" date="2022-01" db="EMBL/GenBank/DDBJ databases">
        <authorList>
            <person name="King R."/>
        </authorList>
    </citation>
    <scope>NUCLEOTIDE SEQUENCE</scope>
</reference>
<keyword evidence="7" id="KW-1185">Reference proteome</keyword>